<feature type="transmembrane region" description="Helical" evidence="5">
    <location>
        <begin position="131"/>
        <end position="153"/>
    </location>
</feature>
<evidence type="ECO:0000256" key="3">
    <source>
        <dbReference type="ARBA" id="ARBA00023136"/>
    </source>
</evidence>
<protein>
    <submittedName>
        <fullName evidence="7">MFS transporter</fullName>
    </submittedName>
</protein>
<feature type="transmembrane region" description="Helical" evidence="5">
    <location>
        <begin position="330"/>
        <end position="348"/>
    </location>
</feature>
<dbReference type="Proteomes" id="UP000093111">
    <property type="component" value="Unassembled WGS sequence"/>
</dbReference>
<feature type="transmembrane region" description="Helical" evidence="5">
    <location>
        <begin position="289"/>
        <end position="309"/>
    </location>
</feature>
<feature type="transmembrane region" description="Helical" evidence="5">
    <location>
        <begin position="264"/>
        <end position="283"/>
    </location>
</feature>
<evidence type="ECO:0000256" key="5">
    <source>
        <dbReference type="SAM" id="Phobius"/>
    </source>
</evidence>
<dbReference type="AlphaFoldDB" id="A0A1C7P2B4"/>
<keyword evidence="1 5" id="KW-0812">Transmembrane</keyword>
<evidence type="ECO:0000313" key="8">
    <source>
        <dbReference type="Proteomes" id="UP000093111"/>
    </source>
</evidence>
<feature type="transmembrane region" description="Helical" evidence="5">
    <location>
        <begin position="159"/>
        <end position="181"/>
    </location>
</feature>
<proteinExistence type="predicted"/>
<dbReference type="InterPro" id="IPR036259">
    <property type="entry name" value="MFS_trans_sf"/>
</dbReference>
<dbReference type="PATRIC" id="fig|1612624.7.peg.4361"/>
<evidence type="ECO:0000256" key="4">
    <source>
        <dbReference type="SAM" id="MobiDB-lite"/>
    </source>
</evidence>
<dbReference type="Gene3D" id="1.20.1250.20">
    <property type="entry name" value="MFS general substrate transporter like domains"/>
    <property type="match status" value="2"/>
</dbReference>
<feature type="domain" description="Major facilitator superfamily (MFS) profile" evidence="6">
    <location>
        <begin position="199"/>
        <end position="426"/>
    </location>
</feature>
<feature type="transmembrane region" description="Helical" evidence="5">
    <location>
        <begin position="42"/>
        <end position="61"/>
    </location>
</feature>
<comment type="caution">
    <text evidence="7">The sequence shown here is derived from an EMBL/GenBank/DDBJ whole genome shotgun (WGS) entry which is preliminary data.</text>
</comment>
<dbReference type="Pfam" id="PF07690">
    <property type="entry name" value="MFS_1"/>
    <property type="match status" value="1"/>
</dbReference>
<dbReference type="PROSITE" id="PS50850">
    <property type="entry name" value="MFS"/>
    <property type="match status" value="1"/>
</dbReference>
<dbReference type="SUPFAM" id="SSF103473">
    <property type="entry name" value="MFS general substrate transporter"/>
    <property type="match status" value="1"/>
</dbReference>
<accession>A0A1C7P2B4</accession>
<keyword evidence="3 5" id="KW-0472">Membrane</keyword>
<dbReference type="GO" id="GO:0005886">
    <property type="term" value="C:plasma membrane"/>
    <property type="evidence" value="ECO:0007669"/>
    <property type="project" value="TreeGrafter"/>
</dbReference>
<dbReference type="PANTHER" id="PTHR23521:SF3">
    <property type="entry name" value="MFS TRANSPORTER"/>
    <property type="match status" value="1"/>
</dbReference>
<evidence type="ECO:0000259" key="6">
    <source>
        <dbReference type="PROSITE" id="PS50850"/>
    </source>
</evidence>
<evidence type="ECO:0000256" key="1">
    <source>
        <dbReference type="ARBA" id="ARBA00022692"/>
    </source>
</evidence>
<feature type="transmembrane region" description="Helical" evidence="5">
    <location>
        <begin position="354"/>
        <end position="373"/>
    </location>
</feature>
<dbReference type="EMBL" id="LGLV01000007">
    <property type="protein sequence ID" value="OBZ95360.1"/>
    <property type="molecule type" value="Genomic_DNA"/>
</dbReference>
<feature type="region of interest" description="Disordered" evidence="4">
    <location>
        <begin position="391"/>
        <end position="426"/>
    </location>
</feature>
<sequence length="426" mass="44801">MRKNLLPVAALLLGTLFLFLGNGLHSLLLPVRGTTEGYSTTLLGLLGTSWASGFVLGCLLAPTIVKRAGHVRAFSGFAALLAIIALLTGLLVDPIWWVALRAFTGFSTAGTSMIIESWLNERATNESRGAIFSLYIAITLMGVVGGQLMIPFGDTSTTLFFMICGIVYCLAMLPTLLSTAASPQPLKQVSLDLRGLYRNSPISFLGILLVGIANGAYGTLGAVFGRQVGLTDSDVALMMSTTIFAGAVMQFPAGRLSDMIDRRYVLAALAAVAAVAGALIFLIEPTHVILLIALVGIYGATANALYPIAVSHANDFATPEDFVKISGGLLLLYGIGTIIGPTIGGPIMTVTGPYGLFMITACAHVLITAYAIFRSRMRAAVPAAERDAYSTINPGTLTTPESLQLSPRAAPFEEEPNGDEPTGRPQ</sequence>
<evidence type="ECO:0000313" key="7">
    <source>
        <dbReference type="EMBL" id="OBZ95360.1"/>
    </source>
</evidence>
<dbReference type="STRING" id="1612624.ADU59_12345"/>
<evidence type="ECO:0000256" key="2">
    <source>
        <dbReference type="ARBA" id="ARBA00022989"/>
    </source>
</evidence>
<keyword evidence="8" id="KW-1185">Reference proteome</keyword>
<name>A0A1C7P2B4_9HYPH</name>
<feature type="transmembrane region" description="Helical" evidence="5">
    <location>
        <begin position="73"/>
        <end position="92"/>
    </location>
</feature>
<feature type="transmembrane region" description="Helical" evidence="5">
    <location>
        <begin position="202"/>
        <end position="223"/>
    </location>
</feature>
<organism evidence="7 8">
    <name type="scientific">Pararhizobium polonicum</name>
    <dbReference type="NCBI Taxonomy" id="1612624"/>
    <lineage>
        <taxon>Bacteria</taxon>
        <taxon>Pseudomonadati</taxon>
        <taxon>Pseudomonadota</taxon>
        <taxon>Alphaproteobacteria</taxon>
        <taxon>Hyphomicrobiales</taxon>
        <taxon>Rhizobiaceae</taxon>
        <taxon>Rhizobium/Agrobacterium group</taxon>
        <taxon>Pararhizobium</taxon>
    </lineage>
</organism>
<feature type="compositionally biased region" description="Polar residues" evidence="4">
    <location>
        <begin position="391"/>
        <end position="405"/>
    </location>
</feature>
<dbReference type="RefSeq" id="WP_068954408.1">
    <property type="nucleotide sequence ID" value="NZ_LGLV01000007.1"/>
</dbReference>
<reference evidence="7 8" key="1">
    <citation type="journal article" date="2016" name="Syst. Appl. Microbiol.">
        <title>Pararhizobium polonicum sp. nov. isolated from tumors on stone fruit rootstocks.</title>
        <authorList>
            <person name="Pulawska J."/>
            <person name="Kuzmanovic N."/>
            <person name="Willems A."/>
            <person name="Pothier J.F."/>
        </authorList>
    </citation>
    <scope>NUCLEOTIDE SEQUENCE [LARGE SCALE GENOMIC DNA]</scope>
    <source>
        <strain evidence="7 8">F5.1</strain>
    </source>
</reference>
<feature type="transmembrane region" description="Helical" evidence="5">
    <location>
        <begin position="235"/>
        <end position="252"/>
    </location>
</feature>
<dbReference type="InterPro" id="IPR020846">
    <property type="entry name" value="MFS_dom"/>
</dbReference>
<dbReference type="InterPro" id="IPR011701">
    <property type="entry name" value="MFS"/>
</dbReference>
<feature type="transmembrane region" description="Helical" evidence="5">
    <location>
        <begin position="98"/>
        <end position="119"/>
    </location>
</feature>
<dbReference type="GO" id="GO:0022857">
    <property type="term" value="F:transmembrane transporter activity"/>
    <property type="evidence" value="ECO:0007669"/>
    <property type="project" value="InterPro"/>
</dbReference>
<dbReference type="PANTHER" id="PTHR23521">
    <property type="entry name" value="TRANSPORTER MFS SUPERFAMILY"/>
    <property type="match status" value="1"/>
</dbReference>
<dbReference type="InterPro" id="IPR047200">
    <property type="entry name" value="MFS_YcaD-like"/>
</dbReference>
<gene>
    <name evidence="7" type="ORF">ADU59_12345</name>
</gene>
<dbReference type="OrthoDB" id="9810614at2"/>
<keyword evidence="2 5" id="KW-1133">Transmembrane helix</keyword>
<dbReference type="CDD" id="cd17477">
    <property type="entry name" value="MFS_YcaD_like"/>
    <property type="match status" value="1"/>
</dbReference>